<dbReference type="Proteomes" id="UP000813463">
    <property type="component" value="Chromosome 6"/>
</dbReference>
<name>A0A9R0JS27_SPIOL</name>
<feature type="domain" description="YTH" evidence="3">
    <location>
        <begin position="68"/>
        <end position="203"/>
    </location>
</feature>
<evidence type="ECO:0000313" key="6">
    <source>
        <dbReference type="RefSeq" id="XP_021844500.1"/>
    </source>
</evidence>
<evidence type="ECO:0000313" key="4">
    <source>
        <dbReference type="Proteomes" id="UP000813463"/>
    </source>
</evidence>
<dbReference type="GO" id="GO:0003729">
    <property type="term" value="F:mRNA binding"/>
    <property type="evidence" value="ECO:0000318"/>
    <property type="project" value="GO_Central"/>
</dbReference>
<feature type="compositionally biased region" description="Polar residues" evidence="2">
    <location>
        <begin position="312"/>
        <end position="327"/>
    </location>
</feature>
<keyword evidence="4" id="KW-1185">Reference proteome</keyword>
<feature type="region of interest" description="Disordered" evidence="2">
    <location>
        <begin position="1"/>
        <end position="56"/>
    </location>
</feature>
<dbReference type="AlphaFoldDB" id="A0A9R0JS27"/>
<sequence length="388" mass="43976">MSTDTAKENVSIVDSSVSQKHDVGNMEEPEGSSCRGNEDSDRHKNEEKGHKDSVDTSTVVLEDKTFNTRYFIIKSLNHENIQLSVEKGIWATQLMNEPILEEAFHKCRKVVLIFSVNSSGFFQGYAQMMSSVGRRRENLWTQGAGSNNPWGRSFRVKWLCLSDLPFHKTIHLKNPLNEYKPVKISRDCQELSAEIGEALCQLIDRESEEDPTLDRDAFHLRRPGLESGYCFPDEGYMAPPMDMTWATKTMIYPSSYLYQYHTDTSAPLVAHHGSVGVFPPKSLPVTASKGSLTRQAYRKGSNLDSPADHKFSSQVDGQRMSSETSPICSTLSEDEFLEMSYEEYLEVHTRGVKQAGRKSRGKEDSSSKEHDDDDSHSERCSSHKRFRH</sequence>
<dbReference type="Pfam" id="PF04146">
    <property type="entry name" value="YTH"/>
    <property type="match status" value="1"/>
</dbReference>
<comment type="function">
    <text evidence="1">Specifically recognizes and binds N6-methyladenosine (m6A)-containing RNAs, and regulates mRNA stability. M6A is a modification present at internal sites of mRNAs and some non-coding RNAs and plays a role in mRNA stability and processing.</text>
</comment>
<dbReference type="GO" id="GO:0000398">
    <property type="term" value="P:mRNA splicing, via spliceosome"/>
    <property type="evidence" value="ECO:0000318"/>
    <property type="project" value="GO_Central"/>
</dbReference>
<keyword evidence="1" id="KW-0694">RNA-binding</keyword>
<dbReference type="Gene3D" id="3.10.590.10">
    <property type="entry name" value="ph1033 like domains"/>
    <property type="match status" value="1"/>
</dbReference>
<protein>
    <recommendedName>
        <fullName evidence="1">YTH domain-containing family protein</fullName>
    </recommendedName>
</protein>
<dbReference type="RefSeq" id="XP_021844499.1">
    <property type="nucleotide sequence ID" value="XM_021988807.1"/>
</dbReference>
<dbReference type="OrthoDB" id="6103986at2759"/>
<feature type="region of interest" description="Disordered" evidence="2">
    <location>
        <begin position="348"/>
        <end position="388"/>
    </location>
</feature>
<reference evidence="4" key="1">
    <citation type="journal article" date="2021" name="Nat. Commun.">
        <title>Genomic analyses provide insights into spinach domestication and the genetic basis of agronomic traits.</title>
        <authorList>
            <person name="Cai X."/>
            <person name="Sun X."/>
            <person name="Xu C."/>
            <person name="Sun H."/>
            <person name="Wang X."/>
            <person name="Ge C."/>
            <person name="Zhang Z."/>
            <person name="Wang Q."/>
            <person name="Fei Z."/>
            <person name="Jiao C."/>
            <person name="Wang Q."/>
        </authorList>
    </citation>
    <scope>NUCLEOTIDE SEQUENCE [LARGE SCALE GENOMIC DNA]</scope>
    <source>
        <strain evidence="4">cv. Varoflay</strain>
    </source>
</reference>
<evidence type="ECO:0000259" key="3">
    <source>
        <dbReference type="PROSITE" id="PS50882"/>
    </source>
</evidence>
<dbReference type="KEGG" id="soe:110784363"/>
<proteinExistence type="inferred from homology"/>
<accession>A0A9R0JS27</accession>
<evidence type="ECO:0000256" key="2">
    <source>
        <dbReference type="SAM" id="MobiDB-lite"/>
    </source>
</evidence>
<feature type="region of interest" description="Disordered" evidence="2">
    <location>
        <begin position="298"/>
        <end position="327"/>
    </location>
</feature>
<dbReference type="RefSeq" id="XP_056687582.1">
    <property type="nucleotide sequence ID" value="XM_056831604.1"/>
</dbReference>
<feature type="compositionally biased region" description="Basic and acidic residues" evidence="2">
    <location>
        <begin position="36"/>
        <end position="54"/>
    </location>
</feature>
<dbReference type="GO" id="GO:0005654">
    <property type="term" value="C:nucleoplasm"/>
    <property type="evidence" value="ECO:0000318"/>
    <property type="project" value="GO_Central"/>
</dbReference>
<dbReference type="GeneID" id="110784363"/>
<dbReference type="InterPro" id="IPR045168">
    <property type="entry name" value="YTH_prot"/>
</dbReference>
<organism evidence="4 6">
    <name type="scientific">Spinacia oleracea</name>
    <name type="common">Spinach</name>
    <dbReference type="NCBI Taxonomy" id="3562"/>
    <lineage>
        <taxon>Eukaryota</taxon>
        <taxon>Viridiplantae</taxon>
        <taxon>Streptophyta</taxon>
        <taxon>Embryophyta</taxon>
        <taxon>Tracheophyta</taxon>
        <taxon>Spermatophyta</taxon>
        <taxon>Magnoliopsida</taxon>
        <taxon>eudicotyledons</taxon>
        <taxon>Gunneridae</taxon>
        <taxon>Pentapetalae</taxon>
        <taxon>Caryophyllales</taxon>
        <taxon>Chenopodiaceae</taxon>
        <taxon>Chenopodioideae</taxon>
        <taxon>Anserineae</taxon>
        <taxon>Spinacia</taxon>
    </lineage>
</organism>
<dbReference type="InterPro" id="IPR007275">
    <property type="entry name" value="YTH_domain"/>
</dbReference>
<dbReference type="PANTHER" id="PTHR12357:SF3">
    <property type="entry name" value="YTH DOMAIN-CONTAINING PROTEIN 1"/>
    <property type="match status" value="1"/>
</dbReference>
<feature type="compositionally biased region" description="Basic and acidic residues" evidence="2">
    <location>
        <begin position="361"/>
        <end position="370"/>
    </location>
</feature>
<evidence type="ECO:0000256" key="1">
    <source>
        <dbReference type="RuleBase" id="RU369095"/>
    </source>
</evidence>
<dbReference type="GO" id="GO:0048024">
    <property type="term" value="P:regulation of mRNA splicing, via spliceosome"/>
    <property type="evidence" value="ECO:0000318"/>
    <property type="project" value="GO_Central"/>
</dbReference>
<gene>
    <name evidence="5 6 7" type="primary">LOC110784363</name>
</gene>
<dbReference type="PANTHER" id="PTHR12357">
    <property type="entry name" value="YTH YT521-B HOMOLOGY DOMAIN-CONTAINING"/>
    <property type="match status" value="1"/>
</dbReference>
<dbReference type="GO" id="GO:1990247">
    <property type="term" value="F:N6-methyladenosine-containing RNA reader activity"/>
    <property type="evidence" value="ECO:0000318"/>
    <property type="project" value="GO_Central"/>
</dbReference>
<evidence type="ECO:0000313" key="5">
    <source>
        <dbReference type="RefSeq" id="XP_021844499.1"/>
    </source>
</evidence>
<reference evidence="5 6" key="2">
    <citation type="submission" date="2025-04" db="UniProtKB">
        <authorList>
            <consortium name="RefSeq"/>
        </authorList>
    </citation>
    <scope>IDENTIFICATION</scope>
    <source>
        <tissue evidence="7">Leaf</tissue>
    </source>
</reference>
<dbReference type="CDD" id="cd21134">
    <property type="entry name" value="YTH"/>
    <property type="match status" value="1"/>
</dbReference>
<dbReference type="PROSITE" id="PS50882">
    <property type="entry name" value="YTH"/>
    <property type="match status" value="1"/>
</dbReference>
<dbReference type="RefSeq" id="XP_021844500.1">
    <property type="nucleotide sequence ID" value="XM_021988808.1"/>
</dbReference>
<comment type="similarity">
    <text evidence="1">Belongs to the YTHDF family.</text>
</comment>
<evidence type="ECO:0000313" key="7">
    <source>
        <dbReference type="RefSeq" id="XP_056687582.1"/>
    </source>
</evidence>